<comment type="similarity">
    <text evidence="2 10">Belongs to the ARV1 family.</text>
</comment>
<evidence type="ECO:0000256" key="10">
    <source>
        <dbReference type="RuleBase" id="RU368065"/>
    </source>
</evidence>
<keyword evidence="10" id="KW-0746">Sphingolipid metabolism</keyword>
<dbReference type="Proteomes" id="UP000094043">
    <property type="component" value="Chromosome 6"/>
</dbReference>
<dbReference type="GO" id="GO:0097036">
    <property type="term" value="P:regulation of plasma membrane sterol distribution"/>
    <property type="evidence" value="ECO:0007669"/>
    <property type="project" value="UniProtKB-UniRule"/>
</dbReference>
<dbReference type="PANTHER" id="PTHR14467">
    <property type="entry name" value="ARV1"/>
    <property type="match status" value="1"/>
</dbReference>
<organism evidence="11 12">
    <name type="scientific">Cryptococcus depauperatus CBS 7841</name>
    <dbReference type="NCBI Taxonomy" id="1295531"/>
    <lineage>
        <taxon>Eukaryota</taxon>
        <taxon>Fungi</taxon>
        <taxon>Dikarya</taxon>
        <taxon>Basidiomycota</taxon>
        <taxon>Agaricomycotina</taxon>
        <taxon>Tremellomycetes</taxon>
        <taxon>Tremellales</taxon>
        <taxon>Cryptococcaceae</taxon>
        <taxon>Cryptococcus</taxon>
    </lineage>
</organism>
<dbReference type="GO" id="GO:0006665">
    <property type="term" value="P:sphingolipid metabolic process"/>
    <property type="evidence" value="ECO:0007669"/>
    <property type="project" value="UniProtKB-UniRule"/>
</dbReference>
<keyword evidence="9 10" id="KW-0472">Membrane</keyword>
<dbReference type="OrthoDB" id="2192830at2759"/>
<evidence type="ECO:0000256" key="8">
    <source>
        <dbReference type="ARBA" id="ARBA00023098"/>
    </source>
</evidence>
<protein>
    <recommendedName>
        <fullName evidence="10">Protein ARV</fullName>
    </recommendedName>
</protein>
<keyword evidence="10" id="KW-0333">Golgi apparatus</keyword>
<evidence type="ECO:0000313" key="12">
    <source>
        <dbReference type="Proteomes" id="UP000094043"/>
    </source>
</evidence>
<sequence length="305" mass="34060">MPVCTNCACPTKFVYTTYKTQSNIRLTVCSQCNQFADPLIEHPPLLIFLDLVLLKPRVFLHLLFNRGCLPYSAVSKEVDEDKQSMARCRQLWKDFWVLALTTVVAEAAARLLPAADGSKLSQGRETTMGDVVTVMLRVCTEVVVQHLTTLGLVLVVLRMKGWKVMSRDTRSEKVIRDGRREHFLPILVPLTLLYTSLFPLLFQLFLYPWCTPVPTIHEPILPVSSFSIVSSLPIPISAPSVVLEVEKALQEAWSKGDRIWTGIKLLGDMSAGFGLRVLLPTRPWETAAIILTGTTVTRALEGILS</sequence>
<feature type="transmembrane region" description="Helical" evidence="10">
    <location>
        <begin position="183"/>
        <end position="209"/>
    </location>
</feature>
<dbReference type="EMBL" id="CP143789">
    <property type="protein sequence ID" value="WVN89930.1"/>
    <property type="molecule type" value="Genomic_DNA"/>
</dbReference>
<gene>
    <name evidence="11" type="ORF">L203_105160</name>
</gene>
<dbReference type="Pfam" id="PF04161">
    <property type="entry name" value="Arv1"/>
    <property type="match status" value="1"/>
</dbReference>
<dbReference type="GeneID" id="91089369"/>
<evidence type="ECO:0000313" key="11">
    <source>
        <dbReference type="EMBL" id="WVN89930.1"/>
    </source>
</evidence>
<dbReference type="PANTHER" id="PTHR14467:SF0">
    <property type="entry name" value="PROTEIN ARV1"/>
    <property type="match status" value="1"/>
</dbReference>
<reference evidence="11" key="2">
    <citation type="journal article" date="2022" name="Elife">
        <title>Obligate sexual reproduction of a homothallic fungus closely related to the Cryptococcus pathogenic species complex.</title>
        <authorList>
            <person name="Passer A.R."/>
            <person name="Clancey S.A."/>
            <person name="Shea T."/>
            <person name="David-Palma M."/>
            <person name="Averette A.F."/>
            <person name="Boekhout T."/>
            <person name="Porcel B.M."/>
            <person name="Nowrousian M."/>
            <person name="Cuomo C.A."/>
            <person name="Sun S."/>
            <person name="Heitman J."/>
            <person name="Coelho M.A."/>
        </authorList>
    </citation>
    <scope>NUCLEOTIDE SEQUENCE</scope>
    <source>
        <strain evidence="11">CBS 7841</strain>
    </source>
</reference>
<evidence type="ECO:0000256" key="4">
    <source>
        <dbReference type="ARBA" id="ARBA00022692"/>
    </source>
</evidence>
<name>A0A1E3HVD0_9TREE</name>
<evidence type="ECO:0000256" key="3">
    <source>
        <dbReference type="ARBA" id="ARBA00022448"/>
    </source>
</evidence>
<keyword evidence="3 10" id="KW-0813">Transport</keyword>
<dbReference type="GO" id="GO:0016125">
    <property type="term" value="P:sterol metabolic process"/>
    <property type="evidence" value="ECO:0007669"/>
    <property type="project" value="UniProtKB-UniRule"/>
</dbReference>
<proteinExistence type="inferred from homology"/>
<dbReference type="RefSeq" id="XP_066070630.1">
    <property type="nucleotide sequence ID" value="XM_066214533.1"/>
</dbReference>
<feature type="transmembrane region" description="Helical" evidence="10">
    <location>
        <begin position="95"/>
        <end position="114"/>
    </location>
</feature>
<keyword evidence="8 10" id="KW-0443">Lipid metabolism</keyword>
<evidence type="ECO:0000256" key="7">
    <source>
        <dbReference type="ARBA" id="ARBA00023055"/>
    </source>
</evidence>
<evidence type="ECO:0000256" key="2">
    <source>
        <dbReference type="ARBA" id="ARBA00009187"/>
    </source>
</evidence>
<reference evidence="11" key="3">
    <citation type="submission" date="2024-01" db="EMBL/GenBank/DDBJ databases">
        <authorList>
            <person name="Coelho M.A."/>
            <person name="David-Palma M."/>
            <person name="Shea T."/>
            <person name="Sun S."/>
            <person name="Cuomo C.A."/>
            <person name="Heitman J."/>
        </authorList>
    </citation>
    <scope>NUCLEOTIDE SEQUENCE</scope>
    <source>
        <strain evidence="11">CBS 7841</strain>
    </source>
</reference>
<keyword evidence="4 10" id="KW-0812">Transmembrane</keyword>
<dbReference type="VEuPathDB" id="FungiDB:L203_05857"/>
<dbReference type="GO" id="GO:0005789">
    <property type="term" value="C:endoplasmic reticulum membrane"/>
    <property type="evidence" value="ECO:0007669"/>
    <property type="project" value="UniProtKB-SubCell"/>
</dbReference>
<keyword evidence="5 10" id="KW-0256">Endoplasmic reticulum</keyword>
<comment type="function">
    <text evidence="10">Mediator of sterol homeostasis involved in sterol uptake, trafficking and distribution into membranes.</text>
</comment>
<dbReference type="InterPro" id="IPR007290">
    <property type="entry name" value="Arv1"/>
</dbReference>
<keyword evidence="12" id="KW-1185">Reference proteome</keyword>
<accession>A0A1E3HVD0</accession>
<feature type="transmembrane region" description="Helical" evidence="10">
    <location>
        <begin position="134"/>
        <end position="157"/>
    </location>
</feature>
<dbReference type="GO" id="GO:0000139">
    <property type="term" value="C:Golgi membrane"/>
    <property type="evidence" value="ECO:0007669"/>
    <property type="project" value="UniProtKB-SubCell"/>
</dbReference>
<comment type="subcellular location">
    <subcellularLocation>
        <location evidence="1 10">Endoplasmic reticulum membrane</location>
        <topology evidence="1 10">Multi-pass membrane protein</topology>
    </subcellularLocation>
    <subcellularLocation>
        <location evidence="10">Golgi apparatus membrane</location>
        <topology evidence="10">Multi-pass membrane protein</topology>
    </subcellularLocation>
</comment>
<evidence type="ECO:0000256" key="9">
    <source>
        <dbReference type="ARBA" id="ARBA00023136"/>
    </source>
</evidence>
<evidence type="ECO:0000256" key="5">
    <source>
        <dbReference type="ARBA" id="ARBA00022824"/>
    </source>
</evidence>
<dbReference type="GO" id="GO:0032366">
    <property type="term" value="P:intracellular sterol transport"/>
    <property type="evidence" value="ECO:0007669"/>
    <property type="project" value="UniProtKB-UniRule"/>
</dbReference>
<comment type="function">
    <text evidence="10">Regulates also the sphingolipid metabolism.</text>
</comment>
<dbReference type="GO" id="GO:0032541">
    <property type="term" value="C:cortical endoplasmic reticulum"/>
    <property type="evidence" value="ECO:0007669"/>
    <property type="project" value="TreeGrafter"/>
</dbReference>
<dbReference type="AlphaFoldDB" id="A0A1E3HVD0"/>
<evidence type="ECO:0000256" key="1">
    <source>
        <dbReference type="ARBA" id="ARBA00004477"/>
    </source>
</evidence>
<reference evidence="11" key="1">
    <citation type="submission" date="2016-06" db="EMBL/GenBank/DDBJ databases">
        <authorList>
            <person name="Cuomo C."/>
            <person name="Litvintseva A."/>
            <person name="Heitman J."/>
            <person name="Chen Y."/>
            <person name="Sun S."/>
            <person name="Springer D."/>
            <person name="Dromer F."/>
            <person name="Young S."/>
            <person name="Zeng Q."/>
            <person name="Chapman S."/>
            <person name="Gujja S."/>
            <person name="Saif S."/>
            <person name="Birren B."/>
        </authorList>
    </citation>
    <scope>NUCLEOTIDE SEQUENCE</scope>
    <source>
        <strain evidence="11">CBS 7841</strain>
    </source>
</reference>
<keyword evidence="6 10" id="KW-1133">Transmembrane helix</keyword>
<evidence type="ECO:0000256" key="6">
    <source>
        <dbReference type="ARBA" id="ARBA00022989"/>
    </source>
</evidence>
<dbReference type="KEGG" id="cdep:91089369"/>
<keyword evidence="7 10" id="KW-0445">Lipid transport</keyword>